<dbReference type="InterPro" id="IPR057171">
    <property type="entry name" value="DUF7849"/>
</dbReference>
<dbReference type="SMART" id="SM00089">
    <property type="entry name" value="PKD"/>
    <property type="match status" value="1"/>
</dbReference>
<feature type="chain" id="PRO_5016010076" evidence="1">
    <location>
        <begin position="19"/>
        <end position="650"/>
    </location>
</feature>
<dbReference type="InterPro" id="IPR000601">
    <property type="entry name" value="PKD_dom"/>
</dbReference>
<evidence type="ECO:0000256" key="1">
    <source>
        <dbReference type="SAM" id="SignalP"/>
    </source>
</evidence>
<dbReference type="EMBL" id="QJHK01000004">
    <property type="protein sequence ID" value="PXY41698.1"/>
    <property type="molecule type" value="Genomic_DNA"/>
</dbReference>
<dbReference type="Pfam" id="PF24595">
    <property type="entry name" value="DUF7619"/>
    <property type="match status" value="1"/>
</dbReference>
<sequence length="650" mass="74687">MKKLLYCFIFLSSVMVFSQTKVKDTITRRANISYIQKGNSVNFKPETPPLIPIAGAPKPSYSYLWELGDGHYSKEAEPKHVYKNKGNYTARLAVTNNYDNGKPPATRPKKVAVNDITDTDYKDIASIADQNGFTILKNCDPIPEQEMVVVVSYQNLENYVANGKLYLFYNEKQFKNNNFELVDFRTYSGEREVKENTIASIDDLDDTKNYLASAENTFKFKKYKNTTTEEDLEASLKEAHTLYHNVSILEFDDANPSETRNVFYTFKTTPEMIKDTSATVTMRGIFVPNRSFKNHKVKNLEMEIVTSHDPNKMGSNGSFMNYRFVRFKRVKFKTRFQNNGEGPARKIRLETDIPDMFDKKTFQIESMYPECPICPKGEEPTVSCLDTIITKKQIIFTFKNIYLPGTEQKNVHEKDSTKGFVRYSMKFNEDFHKTNTRSRTSIIFDKNEPILTNYAVTRFLPGISIGAKAGYNFYPNLEKSTSYFVGASISPFKAYRFYWQAEWMNALNQYNSAVAITTGFDSNANGVRRLTRTTTTTKNKNVNWEIPVLIRYNINNYIGVGAGIQANINVLSQQDQDRKIEIFEGDKENILIGTKTTNNTIKNSFTNFKTGLLFDLTAGFARIGPSLGARYVINFEQDFNYFQVYGIWRF</sequence>
<reference evidence="3 4" key="1">
    <citation type="submission" date="2018-05" db="EMBL/GenBank/DDBJ databases">
        <title>Flavobacterium sp. strain IMCC34759, incomplete genome.</title>
        <authorList>
            <person name="Joung Y."/>
            <person name="Cho J."/>
        </authorList>
    </citation>
    <scope>NUCLEOTIDE SEQUENCE [LARGE SCALE GENOMIC DNA]</scope>
    <source>
        <strain evidence="3 4">IMCC34759</strain>
    </source>
</reference>
<dbReference type="OrthoDB" id="1110367at2"/>
<name>A0A2V4BRK0_9FLAO</name>
<evidence type="ECO:0000259" key="2">
    <source>
        <dbReference type="PROSITE" id="PS50093"/>
    </source>
</evidence>
<proteinExistence type="predicted"/>
<dbReference type="InterPro" id="IPR022409">
    <property type="entry name" value="PKD/Chitinase_dom"/>
</dbReference>
<dbReference type="SUPFAM" id="SSF49299">
    <property type="entry name" value="PKD domain"/>
    <property type="match status" value="1"/>
</dbReference>
<evidence type="ECO:0000313" key="4">
    <source>
        <dbReference type="Proteomes" id="UP000247903"/>
    </source>
</evidence>
<evidence type="ECO:0000313" key="3">
    <source>
        <dbReference type="EMBL" id="PXY41698.1"/>
    </source>
</evidence>
<dbReference type="AlphaFoldDB" id="A0A2V4BRK0"/>
<keyword evidence="4" id="KW-1185">Reference proteome</keyword>
<gene>
    <name evidence="3" type="ORF">DMB65_07060</name>
</gene>
<dbReference type="InterPro" id="IPR013783">
    <property type="entry name" value="Ig-like_fold"/>
</dbReference>
<protein>
    <submittedName>
        <fullName evidence="3">PKD domain-containing protein</fullName>
    </submittedName>
</protein>
<organism evidence="3 4">
    <name type="scientific">Flavobacterium cheongpyeongense</name>
    <dbReference type="NCBI Taxonomy" id="2212651"/>
    <lineage>
        <taxon>Bacteria</taxon>
        <taxon>Pseudomonadati</taxon>
        <taxon>Bacteroidota</taxon>
        <taxon>Flavobacteriia</taxon>
        <taxon>Flavobacteriales</taxon>
        <taxon>Flavobacteriaceae</taxon>
        <taxon>Flavobacterium</taxon>
    </lineage>
</organism>
<dbReference type="Gene3D" id="2.60.40.10">
    <property type="entry name" value="Immunoglobulins"/>
    <property type="match status" value="1"/>
</dbReference>
<dbReference type="InterPro" id="IPR035986">
    <property type="entry name" value="PKD_dom_sf"/>
</dbReference>
<dbReference type="RefSeq" id="WP_110305938.1">
    <property type="nucleotide sequence ID" value="NZ_QJHK01000004.1"/>
</dbReference>
<comment type="caution">
    <text evidence="3">The sequence shown here is derived from an EMBL/GenBank/DDBJ whole genome shotgun (WGS) entry which is preliminary data.</text>
</comment>
<dbReference type="Pfam" id="PF18911">
    <property type="entry name" value="PKD_4"/>
    <property type="match status" value="1"/>
</dbReference>
<feature type="domain" description="PKD" evidence="2">
    <location>
        <begin position="54"/>
        <end position="97"/>
    </location>
</feature>
<dbReference type="Proteomes" id="UP000247903">
    <property type="component" value="Unassembled WGS sequence"/>
</dbReference>
<keyword evidence="1" id="KW-0732">Signal</keyword>
<accession>A0A2V4BRK0</accession>
<dbReference type="Pfam" id="PF25233">
    <property type="entry name" value="DUF7849"/>
    <property type="match status" value="1"/>
</dbReference>
<dbReference type="InterPro" id="IPR055353">
    <property type="entry name" value="DUF7619"/>
</dbReference>
<dbReference type="CDD" id="cd00146">
    <property type="entry name" value="PKD"/>
    <property type="match status" value="1"/>
</dbReference>
<feature type="signal peptide" evidence="1">
    <location>
        <begin position="1"/>
        <end position="18"/>
    </location>
</feature>
<dbReference type="PROSITE" id="PS50093">
    <property type="entry name" value="PKD"/>
    <property type="match status" value="1"/>
</dbReference>